<reference evidence="2" key="1">
    <citation type="submission" date="2024-06" db="EMBL/GenBank/DDBJ databases">
        <title>Micromonospora sp. strain HUAS YX12 genome sequences.</title>
        <authorList>
            <person name="Mo P."/>
        </authorList>
    </citation>
    <scope>NUCLEOTIDE SEQUENCE</scope>
    <source>
        <strain evidence="2">HUAS YX12</strain>
    </source>
</reference>
<organism evidence="2">
    <name type="scientific">Micromonospora sp. HUAS YX12</name>
    <dbReference type="NCBI Taxonomy" id="3156396"/>
    <lineage>
        <taxon>Bacteria</taxon>
        <taxon>Bacillati</taxon>
        <taxon>Actinomycetota</taxon>
        <taxon>Actinomycetes</taxon>
        <taxon>Micromonosporales</taxon>
        <taxon>Micromonosporaceae</taxon>
        <taxon>Micromonospora</taxon>
    </lineage>
</organism>
<feature type="transmembrane region" description="Helical" evidence="1">
    <location>
        <begin position="77"/>
        <end position="98"/>
    </location>
</feature>
<sequence>MPVVPPPPTPVRVAGARSALWSLTMTAVLAGFGLAVIAVTTVVGHLTVGLPIAVPICVGLAGCLAFAVGLRLLHRGWWLTFLSVVPALFVLVGAVQLAPESVLRERGVAQQVTITDVQTVGKRHEFALQGDTGRLDEPLVYRGSSPGYRVGQRLTVLVDPRGEVEPTDARDVDPDGKRGMLVLGAAGWTLFALVGGWRGHVSRARGRAATAPPVVI</sequence>
<proteinExistence type="predicted"/>
<keyword evidence="1" id="KW-0812">Transmembrane</keyword>
<feature type="transmembrane region" description="Helical" evidence="1">
    <location>
        <begin position="20"/>
        <end position="46"/>
    </location>
</feature>
<dbReference type="EMBL" id="CP157974">
    <property type="protein sequence ID" value="XBT83083.1"/>
    <property type="molecule type" value="Genomic_DNA"/>
</dbReference>
<evidence type="ECO:0008006" key="3">
    <source>
        <dbReference type="Google" id="ProtNLM"/>
    </source>
</evidence>
<name>A0AAU7R3L0_9ACTN</name>
<feature type="transmembrane region" description="Helical" evidence="1">
    <location>
        <begin position="52"/>
        <end position="70"/>
    </location>
</feature>
<protein>
    <recommendedName>
        <fullName evidence="3">DUF3592 domain-containing protein</fullName>
    </recommendedName>
</protein>
<keyword evidence="1" id="KW-0472">Membrane</keyword>
<accession>A0AAU7R3L0</accession>
<feature type="transmembrane region" description="Helical" evidence="1">
    <location>
        <begin position="179"/>
        <end position="197"/>
    </location>
</feature>
<dbReference type="AlphaFoldDB" id="A0AAU7R3L0"/>
<keyword evidence="1" id="KW-1133">Transmembrane helix</keyword>
<evidence type="ECO:0000256" key="1">
    <source>
        <dbReference type="SAM" id="Phobius"/>
    </source>
</evidence>
<dbReference type="RefSeq" id="WP_349879434.1">
    <property type="nucleotide sequence ID" value="NZ_CP157974.1"/>
</dbReference>
<gene>
    <name evidence="2" type="ORF">ABIH81_06255</name>
</gene>
<evidence type="ECO:0000313" key="2">
    <source>
        <dbReference type="EMBL" id="XBT83083.1"/>
    </source>
</evidence>